<gene>
    <name evidence="2" type="ORF">U14_01062</name>
</gene>
<dbReference type="EMBL" id="DF820455">
    <property type="protein sequence ID" value="GAK49838.1"/>
    <property type="molecule type" value="Genomic_DNA"/>
</dbReference>
<dbReference type="Proteomes" id="UP000030700">
    <property type="component" value="Unassembled WGS sequence"/>
</dbReference>
<name>A0A0S6VY60_9BACT</name>
<evidence type="ECO:0000256" key="1">
    <source>
        <dbReference type="SAM" id="MobiDB-lite"/>
    </source>
</evidence>
<feature type="compositionally biased region" description="Low complexity" evidence="1">
    <location>
        <begin position="129"/>
        <end position="158"/>
    </location>
</feature>
<feature type="compositionally biased region" description="Low complexity" evidence="1">
    <location>
        <begin position="87"/>
        <end position="96"/>
    </location>
</feature>
<keyword evidence="3" id="KW-1185">Reference proteome</keyword>
<organism evidence="2">
    <name type="scientific">Candidatus Moduliflexus flocculans</name>
    <dbReference type="NCBI Taxonomy" id="1499966"/>
    <lineage>
        <taxon>Bacteria</taxon>
        <taxon>Candidatus Moduliflexota</taxon>
        <taxon>Candidatus Moduliflexia</taxon>
        <taxon>Candidatus Moduliflexales</taxon>
        <taxon>Candidatus Moduliflexaceae</taxon>
    </lineage>
</organism>
<proteinExistence type="predicted"/>
<reference evidence="2" key="1">
    <citation type="journal article" date="2015" name="PeerJ">
        <title>First genomic representation of candidate bacterial phylum KSB3 points to enhanced environmental sensing as a trigger of wastewater bulking.</title>
        <authorList>
            <person name="Sekiguchi Y."/>
            <person name="Ohashi A."/>
            <person name="Parks D.H."/>
            <person name="Yamauchi T."/>
            <person name="Tyson G.W."/>
            <person name="Hugenholtz P."/>
        </authorList>
    </citation>
    <scope>NUCLEOTIDE SEQUENCE [LARGE SCALE GENOMIC DNA]</scope>
</reference>
<protein>
    <submittedName>
        <fullName evidence="2">Uncharacterized protein</fullName>
    </submittedName>
</protein>
<evidence type="ECO:0000313" key="3">
    <source>
        <dbReference type="Proteomes" id="UP000030700"/>
    </source>
</evidence>
<evidence type="ECO:0000313" key="2">
    <source>
        <dbReference type="EMBL" id="GAK49838.1"/>
    </source>
</evidence>
<dbReference type="AlphaFoldDB" id="A0A0S6VY60"/>
<accession>A0A0S6VY60</accession>
<feature type="region of interest" description="Disordered" evidence="1">
    <location>
        <begin position="58"/>
        <end position="158"/>
    </location>
</feature>
<sequence>MTARLKSSLCRGCQSRRYSRVRCISARRGSRFPQAAPPLPVVPLMRRLRQAATAPLSAGFPFPAGGSSHRVPTRPQGQACKAGTPASIPLDSLRLPSSPPFRADTVSSDPTCLAAGRIRLFPPQSGNARRSSSPIRSPRLRPASTRSRRCSSGTTVSG</sequence>
<dbReference type="HOGENOM" id="CLU_1665968_0_0_0"/>